<reference evidence="2" key="1">
    <citation type="submission" date="2025-08" db="UniProtKB">
        <authorList>
            <consortium name="RefSeq"/>
        </authorList>
    </citation>
    <scope>IDENTIFICATION</scope>
</reference>
<dbReference type="RefSeq" id="XP_045149883.1">
    <property type="nucleotide sequence ID" value="XM_045293948.1"/>
</dbReference>
<gene>
    <name evidence="2" type="primary">TERB1</name>
</gene>
<sequence length="723" mass="81877">MEPSMERCDTKKIQEMKTDLNLLLECVKHQMDRPVSQKKALIVIHAICQQYSNASAYFQEIGGLLFIRNLAKCNEHSMVKEAALYTMGAIAEQNVYCQETLCTSELFEDLTLFLSDSASNLILKRMSVYVVLVLVSNNRTGQTLIRETGCIQVLTQLFRTVLSTDELNLSDKNIFQLWSGVCSALCACISNPQNEDNQTICCSLFPHANKWLMDCMKPEILRPVCSFISLTLSNNTSVQKHFISVGGLDVLSQVLVKLESDSHKTPPSAKLAVTVIKTVDACTIDNLTFGVILSKYHIVPKLLALLGHEGIDSEDRVSIMLTLSHCMEVCVENQYDFLKNNGFPRVMQFLVESQNEDFNRTATFVLHHCQKFAEKLHLSLEKCFLDENEAEQLSVQEKNREKYRKKAKEILQRITELESEKDKGHIQSEETKDSVSSTKINTQKRLHVDPVGRSAKADHKDKCPSSHTQSSKTPGAMSKACPNEDQMETLLKSANPVNACFRESRKKKTLGQANLSSSQNLCEETSFEKDNFAFPSSDRALRRETLLTQNRKQQVPVVDPFTLCSDIINKEVINFLPTDNCSKMLENRCSGCKAGGKSLNSRNFSKLLHSCPYQCDRHKVIVEAEDRYKSELRKSLICNQKILLTPQRRRLGSDSTVPGGRKKRRTRKNFTEEEVSYLLSGVKKMGNHWNSILWSFPFQRGRTAVDLAHKYHKLTKSPKHVAP</sequence>
<protein>
    <submittedName>
        <fullName evidence="2">Telomere repeats-binding bouquet formation protein 1 isoform X1</fullName>
    </submittedName>
</protein>
<dbReference type="Proteomes" id="UP000694863">
    <property type="component" value="Unplaced"/>
</dbReference>
<evidence type="ECO:0000313" key="2">
    <source>
        <dbReference type="RefSeq" id="XP_045149883.1"/>
    </source>
</evidence>
<accession>A0AC55DDR6</accession>
<organism evidence="1 2">
    <name type="scientific">Echinops telfairi</name>
    <name type="common">Lesser hedgehog tenrec</name>
    <dbReference type="NCBI Taxonomy" id="9371"/>
    <lineage>
        <taxon>Eukaryota</taxon>
        <taxon>Metazoa</taxon>
        <taxon>Chordata</taxon>
        <taxon>Craniata</taxon>
        <taxon>Vertebrata</taxon>
        <taxon>Euteleostomi</taxon>
        <taxon>Mammalia</taxon>
        <taxon>Eutheria</taxon>
        <taxon>Afrotheria</taxon>
        <taxon>Tenrecidae</taxon>
        <taxon>Tenrecinae</taxon>
        <taxon>Echinops</taxon>
    </lineage>
</organism>
<name>A0AC55DDR6_ECHTE</name>
<proteinExistence type="predicted"/>
<evidence type="ECO:0000313" key="1">
    <source>
        <dbReference type="Proteomes" id="UP000694863"/>
    </source>
</evidence>
<keyword evidence="1" id="KW-1185">Reference proteome</keyword>